<name>S4Y1C5_SORCE</name>
<accession>S4Y1C5</accession>
<gene>
    <name evidence="2" type="ORF">SCE1572_31155</name>
</gene>
<reference evidence="2 3" key="1">
    <citation type="journal article" date="2013" name="Sci. Rep.">
        <title>Extraordinary expansion of a Sorangium cellulosum genome from an alkaline milieu.</title>
        <authorList>
            <person name="Han K."/>
            <person name="Li Z.F."/>
            <person name="Peng R."/>
            <person name="Zhu L.P."/>
            <person name="Zhou T."/>
            <person name="Wang L.G."/>
            <person name="Li S.G."/>
            <person name="Zhang X.B."/>
            <person name="Hu W."/>
            <person name="Wu Z.H."/>
            <person name="Qin N."/>
            <person name="Li Y.Z."/>
        </authorList>
    </citation>
    <scope>NUCLEOTIDE SEQUENCE [LARGE SCALE GENOMIC DNA]</scope>
    <source>
        <strain evidence="2 3">So0157-2</strain>
    </source>
</reference>
<sequence>MMGGGRFSFTQDDGSLTRAMAIARPSGARSPRRRLRPSIARATWPPGRAGRVKGGAAAEPCEGTLDASEHPGTLRTRWADHHARDRGPLTVAMVISQPERERINSLILNSPPGRAID</sequence>
<dbReference type="Proteomes" id="UP000014803">
    <property type="component" value="Chromosome"/>
</dbReference>
<organism evidence="2 3">
    <name type="scientific">Sorangium cellulosum So0157-2</name>
    <dbReference type="NCBI Taxonomy" id="1254432"/>
    <lineage>
        <taxon>Bacteria</taxon>
        <taxon>Pseudomonadati</taxon>
        <taxon>Myxococcota</taxon>
        <taxon>Polyangia</taxon>
        <taxon>Polyangiales</taxon>
        <taxon>Polyangiaceae</taxon>
        <taxon>Sorangium</taxon>
    </lineage>
</organism>
<dbReference type="KEGG" id="scu:SCE1572_31155"/>
<dbReference type="AlphaFoldDB" id="S4Y1C5"/>
<proteinExistence type="predicted"/>
<evidence type="ECO:0000313" key="3">
    <source>
        <dbReference type="Proteomes" id="UP000014803"/>
    </source>
</evidence>
<evidence type="ECO:0000256" key="1">
    <source>
        <dbReference type="SAM" id="MobiDB-lite"/>
    </source>
</evidence>
<dbReference type="EMBL" id="CP003969">
    <property type="protein sequence ID" value="AGP38544.1"/>
    <property type="molecule type" value="Genomic_DNA"/>
</dbReference>
<protein>
    <submittedName>
        <fullName evidence="2">Uncharacterized protein</fullName>
    </submittedName>
</protein>
<feature type="region of interest" description="Disordered" evidence="1">
    <location>
        <begin position="22"/>
        <end position="70"/>
    </location>
</feature>
<dbReference type="HOGENOM" id="CLU_2083328_0_0_7"/>
<evidence type="ECO:0000313" key="2">
    <source>
        <dbReference type="EMBL" id="AGP38544.1"/>
    </source>
</evidence>